<evidence type="ECO:0000313" key="2">
    <source>
        <dbReference type="Proteomes" id="UP000488956"/>
    </source>
</evidence>
<comment type="caution">
    <text evidence="1">The sequence shown here is derived from an EMBL/GenBank/DDBJ whole genome shotgun (WGS) entry which is preliminary data.</text>
</comment>
<gene>
    <name evidence="1" type="ORF">PF010_g29743</name>
</gene>
<accession>A0A6G0JMB7</accession>
<organism evidence="1 2">
    <name type="scientific">Phytophthora fragariae</name>
    <dbReference type="NCBI Taxonomy" id="53985"/>
    <lineage>
        <taxon>Eukaryota</taxon>
        <taxon>Sar</taxon>
        <taxon>Stramenopiles</taxon>
        <taxon>Oomycota</taxon>
        <taxon>Peronosporomycetes</taxon>
        <taxon>Peronosporales</taxon>
        <taxon>Peronosporaceae</taxon>
        <taxon>Phytophthora</taxon>
    </lineage>
</organism>
<feature type="non-terminal residue" evidence="1">
    <location>
        <position position="91"/>
    </location>
</feature>
<protein>
    <submittedName>
        <fullName evidence="1">Uncharacterized protein</fullName>
    </submittedName>
</protein>
<name>A0A6G0JMB7_9STRA</name>
<dbReference type="EMBL" id="QXFX01005138">
    <property type="protein sequence ID" value="KAE9061638.1"/>
    <property type="molecule type" value="Genomic_DNA"/>
</dbReference>
<evidence type="ECO:0000313" key="1">
    <source>
        <dbReference type="EMBL" id="KAE9061638.1"/>
    </source>
</evidence>
<dbReference type="AlphaFoldDB" id="A0A6G0JMB7"/>
<reference evidence="1 2" key="1">
    <citation type="submission" date="2018-09" db="EMBL/GenBank/DDBJ databases">
        <title>Genomic investigation of the strawberry pathogen Phytophthora fragariae indicates pathogenicity is determined by transcriptional variation in three key races.</title>
        <authorList>
            <person name="Adams T.M."/>
            <person name="Armitage A.D."/>
            <person name="Sobczyk M.K."/>
            <person name="Bates H.J."/>
            <person name="Dunwell J.M."/>
            <person name="Nellist C.F."/>
            <person name="Harrison R.J."/>
        </authorList>
    </citation>
    <scope>NUCLEOTIDE SEQUENCE [LARGE SCALE GENOMIC DNA]</scope>
    <source>
        <strain evidence="1 2">ONT-3</strain>
    </source>
</reference>
<proteinExistence type="predicted"/>
<sequence>MTERDKYKHAQDVFSRISTELTDFPDAKFKTAMQNLETWWNNLRQGSLSLPVPPSQGESDAELAPTQLAAATLVDEEEKDEHVHADSIEKK</sequence>
<dbReference type="Proteomes" id="UP000488956">
    <property type="component" value="Unassembled WGS sequence"/>
</dbReference>